<keyword evidence="2" id="KW-1185">Reference proteome</keyword>
<gene>
    <name evidence="1" type="ORF">RhiirA4_456095</name>
</gene>
<proteinExistence type="predicted"/>
<accession>A0A2I1G6S0</accession>
<reference evidence="1 2" key="1">
    <citation type="submission" date="2015-10" db="EMBL/GenBank/DDBJ databases">
        <title>Genome analyses suggest a sexual origin of heterokaryosis in a supposedly ancient asexual fungus.</title>
        <authorList>
            <person name="Ropars J."/>
            <person name="Sedzielewska K."/>
            <person name="Noel J."/>
            <person name="Charron P."/>
            <person name="Farinelli L."/>
            <person name="Marton T."/>
            <person name="Kruger M."/>
            <person name="Pelin A."/>
            <person name="Brachmann A."/>
            <person name="Corradi N."/>
        </authorList>
    </citation>
    <scope>NUCLEOTIDE SEQUENCE [LARGE SCALE GENOMIC DNA]</scope>
    <source>
        <strain evidence="1 2">A4</strain>
    </source>
</reference>
<sequence length="177" mass="20653">MSKNNKKLTLQTCTIPDRILNGSCIRCHNPLVAKYWCKSCQTKLPPKSLEQYNIFMIKKRDLLIVLALWQLWHLGISVTRFQGSKNWTSGNLEVDELIQNSQLETTDNLNYFELIDHKKIVNIEFMPKVTTASDICCKLPYDNTAVKELMKRRWDDNPKAFELRNIFQCGKAILFEP</sequence>
<dbReference type="EMBL" id="LLXI01000191">
    <property type="protein sequence ID" value="PKY42324.1"/>
    <property type="molecule type" value="Genomic_DNA"/>
</dbReference>
<dbReference type="Proteomes" id="UP000234323">
    <property type="component" value="Unassembled WGS sequence"/>
</dbReference>
<evidence type="ECO:0000313" key="2">
    <source>
        <dbReference type="Proteomes" id="UP000234323"/>
    </source>
</evidence>
<comment type="caution">
    <text evidence="1">The sequence shown here is derived from an EMBL/GenBank/DDBJ whole genome shotgun (WGS) entry which is preliminary data.</text>
</comment>
<protein>
    <submittedName>
        <fullName evidence="1">Uncharacterized protein</fullName>
    </submittedName>
</protein>
<dbReference type="AlphaFoldDB" id="A0A2I1G6S0"/>
<evidence type="ECO:0000313" key="1">
    <source>
        <dbReference type="EMBL" id="PKY42324.1"/>
    </source>
</evidence>
<organism evidence="1 2">
    <name type="scientific">Rhizophagus irregularis</name>
    <dbReference type="NCBI Taxonomy" id="588596"/>
    <lineage>
        <taxon>Eukaryota</taxon>
        <taxon>Fungi</taxon>
        <taxon>Fungi incertae sedis</taxon>
        <taxon>Mucoromycota</taxon>
        <taxon>Glomeromycotina</taxon>
        <taxon>Glomeromycetes</taxon>
        <taxon>Glomerales</taxon>
        <taxon>Glomeraceae</taxon>
        <taxon>Rhizophagus</taxon>
    </lineage>
</organism>
<name>A0A2I1G6S0_9GLOM</name>